<dbReference type="Pfam" id="PF00877">
    <property type="entry name" value="NLPC_P60"/>
    <property type="match status" value="1"/>
</dbReference>
<dbReference type="Proteomes" id="UP001082703">
    <property type="component" value="Unassembled WGS sequence"/>
</dbReference>
<proteinExistence type="inferred from homology"/>
<evidence type="ECO:0000256" key="3">
    <source>
        <dbReference type="ARBA" id="ARBA00022801"/>
    </source>
</evidence>
<feature type="domain" description="NlpC/P60" evidence="5">
    <location>
        <begin position="146"/>
        <end position="268"/>
    </location>
</feature>
<dbReference type="Gene3D" id="2.30.30.40">
    <property type="entry name" value="SH3 Domains"/>
    <property type="match status" value="2"/>
</dbReference>
<accession>A0ABT4BRV2</accession>
<dbReference type="PANTHER" id="PTHR47053:SF1">
    <property type="entry name" value="MUREIN DD-ENDOPEPTIDASE MEPH-RELATED"/>
    <property type="match status" value="1"/>
</dbReference>
<keyword evidence="7" id="KW-1185">Reference proteome</keyword>
<dbReference type="PROSITE" id="PS51935">
    <property type="entry name" value="NLPC_P60"/>
    <property type="match status" value="1"/>
</dbReference>
<dbReference type="SUPFAM" id="SSF54001">
    <property type="entry name" value="Cysteine proteinases"/>
    <property type="match status" value="1"/>
</dbReference>
<keyword evidence="2" id="KW-0645">Protease</keyword>
<dbReference type="Pfam" id="PF18348">
    <property type="entry name" value="SH3_16"/>
    <property type="match status" value="1"/>
</dbReference>
<dbReference type="InterPro" id="IPR041382">
    <property type="entry name" value="SH3_16"/>
</dbReference>
<comment type="caution">
    <text evidence="6">The sequence shown here is derived from an EMBL/GenBank/DDBJ whole genome shotgun (WGS) entry which is preliminary data.</text>
</comment>
<comment type="similarity">
    <text evidence="1">Belongs to the peptidase C40 family.</text>
</comment>
<reference evidence="6 7" key="1">
    <citation type="submission" date="2022-11" db="EMBL/GenBank/DDBJ databases">
        <authorList>
            <person name="Caiyu Z."/>
        </authorList>
    </citation>
    <scope>NUCLEOTIDE SEQUENCE [LARGE SCALE GENOMIC DNA]</scope>
    <source>
        <strain evidence="6 7">YR-4</strain>
    </source>
</reference>
<sequence length="271" mass="30023">MEYALIKSPIAPLMEAPPHENEITDEALCGVAVAVLGRCGAWVHVRTHYRYEGWVNETHLCFHQTLVQQWANAPKAVVLQAWADVLDAPKVQGHLIGEIPRGGLLSPVGEAQDGWQKVRFCDGREGFLWGAFLGEYRTAWQKEDEPALRKAFTETALSYLGTQYRWGGKTPLGIDCSGLCSMAYLLNGVVIYRDAHILPDFPVHEIDRSEIKEGDLLYFPGHVAMYLGNGRYIHSTAGNNCHGVVINSLDPQAPDYRADLPGKLTCCGSIF</sequence>
<dbReference type="EMBL" id="JAPOHA010000004">
    <property type="protein sequence ID" value="MCY1713629.1"/>
    <property type="molecule type" value="Genomic_DNA"/>
</dbReference>
<evidence type="ECO:0000256" key="1">
    <source>
        <dbReference type="ARBA" id="ARBA00007074"/>
    </source>
</evidence>
<evidence type="ECO:0000313" key="6">
    <source>
        <dbReference type="EMBL" id="MCY1713629.1"/>
    </source>
</evidence>
<organism evidence="6 7">
    <name type="scientific">Caproiciproducens galactitolivorans</name>
    <dbReference type="NCBI Taxonomy" id="642589"/>
    <lineage>
        <taxon>Bacteria</taxon>
        <taxon>Bacillati</taxon>
        <taxon>Bacillota</taxon>
        <taxon>Clostridia</taxon>
        <taxon>Eubacteriales</taxon>
        <taxon>Acutalibacteraceae</taxon>
        <taxon>Caproiciproducens</taxon>
    </lineage>
</organism>
<protein>
    <submittedName>
        <fullName evidence="6">NlpC/P60 family protein</fullName>
    </submittedName>
</protein>
<evidence type="ECO:0000259" key="5">
    <source>
        <dbReference type="PROSITE" id="PS51935"/>
    </source>
</evidence>
<keyword evidence="4" id="KW-0788">Thiol protease</keyword>
<dbReference type="InterPro" id="IPR051202">
    <property type="entry name" value="Peptidase_C40"/>
</dbReference>
<dbReference type="InterPro" id="IPR038765">
    <property type="entry name" value="Papain-like_cys_pep_sf"/>
</dbReference>
<evidence type="ECO:0000313" key="7">
    <source>
        <dbReference type="Proteomes" id="UP001082703"/>
    </source>
</evidence>
<evidence type="ECO:0000256" key="4">
    <source>
        <dbReference type="ARBA" id="ARBA00022807"/>
    </source>
</evidence>
<dbReference type="PANTHER" id="PTHR47053">
    <property type="entry name" value="MUREIN DD-ENDOPEPTIDASE MEPH-RELATED"/>
    <property type="match status" value="1"/>
</dbReference>
<name>A0ABT4BRV2_9FIRM</name>
<dbReference type="Gene3D" id="3.90.1720.10">
    <property type="entry name" value="endopeptidase domain like (from Nostoc punctiforme)"/>
    <property type="match status" value="1"/>
</dbReference>
<dbReference type="InterPro" id="IPR000064">
    <property type="entry name" value="NLP_P60_dom"/>
</dbReference>
<dbReference type="RefSeq" id="WP_268057653.1">
    <property type="nucleotide sequence ID" value="NZ_JAPOHA010000004.1"/>
</dbReference>
<evidence type="ECO:0000256" key="2">
    <source>
        <dbReference type="ARBA" id="ARBA00022670"/>
    </source>
</evidence>
<gene>
    <name evidence="6" type="ORF">OUY18_05095</name>
</gene>
<keyword evidence="3" id="KW-0378">Hydrolase</keyword>